<dbReference type="eggNOG" id="COG3415">
    <property type="taxonomic scope" value="Bacteria"/>
</dbReference>
<protein>
    <submittedName>
        <fullName evidence="2">Transposase</fullName>
    </submittedName>
</protein>
<dbReference type="AlphaFoldDB" id="V5BMP8"/>
<comment type="caution">
    <text evidence="2">The sequence shown here is derived from an EMBL/GenBank/DDBJ whole genome shotgun (WGS) entry which is preliminary data.</text>
</comment>
<sequence length="133" mass="14894">MAHLQEGRDYHEIATALRVPKITVQGWVQRFKAEGLDGLRESPRSGAKRKLAAAREAEFKAAVMGLQDQRPGGRITGHDIRALLEEQFQVDCCLNSVYNLLARLGLVWITARSKHPKQSQGSQDTFKKTSVPR</sequence>
<name>V5BMP8_9GAMM</name>
<accession>V5BMP8</accession>
<keyword evidence="3" id="KW-1185">Reference proteome</keyword>
<dbReference type="SUPFAM" id="SSF46689">
    <property type="entry name" value="Homeodomain-like"/>
    <property type="match status" value="1"/>
</dbReference>
<reference evidence="2 3" key="1">
    <citation type="journal article" date="2013" name="Genome Announc.">
        <title>Draft Genome Sequence of the Methanotrophic Gammaproteobacterium Methyloglobulus morosus DSM 22980 Strain KoM1.</title>
        <authorList>
            <person name="Poehlein A."/>
            <person name="Deutzmann J.S."/>
            <person name="Daniel R."/>
            <person name="Simeonova D.D."/>
        </authorList>
    </citation>
    <scope>NUCLEOTIDE SEQUENCE [LARGE SCALE GENOMIC DNA]</scope>
    <source>
        <strain evidence="2 3">KoM1</strain>
    </source>
</reference>
<organism evidence="2 3">
    <name type="scientific">Methyloglobulus morosus KoM1</name>
    <dbReference type="NCBI Taxonomy" id="1116472"/>
    <lineage>
        <taxon>Bacteria</taxon>
        <taxon>Pseudomonadati</taxon>
        <taxon>Pseudomonadota</taxon>
        <taxon>Gammaproteobacteria</taxon>
        <taxon>Methylococcales</taxon>
        <taxon>Methylococcaceae</taxon>
        <taxon>Methyloglobulus</taxon>
    </lineage>
</organism>
<dbReference type="InterPro" id="IPR025959">
    <property type="entry name" value="Winged_HTH_dom"/>
</dbReference>
<dbReference type="Pfam" id="PF13592">
    <property type="entry name" value="HTH_33"/>
    <property type="match status" value="1"/>
</dbReference>
<evidence type="ECO:0000313" key="3">
    <source>
        <dbReference type="Proteomes" id="UP000017842"/>
    </source>
</evidence>
<dbReference type="InterPro" id="IPR009057">
    <property type="entry name" value="Homeodomain-like_sf"/>
</dbReference>
<proteinExistence type="predicted"/>
<dbReference type="EMBL" id="AYLO01000184">
    <property type="protein sequence ID" value="ESS65808.1"/>
    <property type="molecule type" value="Genomic_DNA"/>
</dbReference>
<evidence type="ECO:0000259" key="1">
    <source>
        <dbReference type="Pfam" id="PF13592"/>
    </source>
</evidence>
<evidence type="ECO:0000313" key="2">
    <source>
        <dbReference type="EMBL" id="ESS65808.1"/>
    </source>
</evidence>
<dbReference type="STRING" id="1116472.MGMO_435c00040"/>
<dbReference type="Pfam" id="PF13551">
    <property type="entry name" value="HTH_29"/>
    <property type="match status" value="1"/>
</dbReference>
<dbReference type="Proteomes" id="UP000017842">
    <property type="component" value="Unassembled WGS sequence"/>
</dbReference>
<gene>
    <name evidence="2" type="ORF">MGMO_435c00040</name>
</gene>
<feature type="domain" description="Winged helix-turn helix" evidence="1">
    <location>
        <begin position="72"/>
        <end position="130"/>
    </location>
</feature>